<dbReference type="EC" id="2.6.1.83" evidence="3 9"/>
<dbReference type="InterPro" id="IPR019942">
    <property type="entry name" value="DapL/ALD1"/>
</dbReference>
<feature type="binding site" evidence="9">
    <location>
        <position position="246"/>
    </location>
    <ligand>
        <name>pyridoxal 5'-phosphate</name>
        <dbReference type="ChEBI" id="CHEBI:597326"/>
    </ligand>
</feature>
<feature type="binding site" evidence="9">
    <location>
        <begin position="107"/>
        <end position="108"/>
    </location>
    <ligand>
        <name>pyridoxal 5'-phosphate</name>
        <dbReference type="ChEBI" id="CHEBI:597326"/>
    </ligand>
</feature>
<evidence type="ECO:0000256" key="7">
    <source>
        <dbReference type="ARBA" id="ARBA00022898"/>
    </source>
</evidence>
<dbReference type="FunFam" id="3.40.640.10:FF:000099">
    <property type="entry name" value="LL-diaminopimelate aminotransferase, chloroplastic"/>
    <property type="match status" value="1"/>
</dbReference>
<dbReference type="InterPro" id="IPR004839">
    <property type="entry name" value="Aminotransferase_I/II_large"/>
</dbReference>
<feature type="binding site" evidence="9">
    <location>
        <position position="131"/>
    </location>
    <ligand>
        <name>pyridoxal 5'-phosphate</name>
        <dbReference type="ChEBI" id="CHEBI:597326"/>
    </ligand>
</feature>
<comment type="similarity">
    <text evidence="9">Belongs to the class-I pyridoxal-phosphate-dependent aminotransferase family. LL-diaminopimelate aminotransferase subfamily.</text>
</comment>
<feature type="modified residue" description="N6-(pyridoxal phosphate)lysine" evidence="9">
    <location>
        <position position="238"/>
    </location>
</feature>
<comment type="catalytic activity">
    <reaction evidence="8 9">
        <text>(2S,6S)-2,6-diaminopimelate + 2-oxoglutarate = (S)-2,3,4,5-tetrahydrodipicolinate + L-glutamate + H2O + H(+)</text>
        <dbReference type="Rhea" id="RHEA:23988"/>
        <dbReference type="ChEBI" id="CHEBI:15377"/>
        <dbReference type="ChEBI" id="CHEBI:15378"/>
        <dbReference type="ChEBI" id="CHEBI:16810"/>
        <dbReference type="ChEBI" id="CHEBI:16845"/>
        <dbReference type="ChEBI" id="CHEBI:29985"/>
        <dbReference type="ChEBI" id="CHEBI:57609"/>
        <dbReference type="EC" id="2.6.1.83"/>
    </reaction>
</comment>
<evidence type="ECO:0000256" key="9">
    <source>
        <dbReference type="HAMAP-Rule" id="MF_01642"/>
    </source>
</evidence>
<feature type="binding site" evidence="9">
    <location>
        <position position="176"/>
    </location>
    <ligand>
        <name>substrate</name>
    </ligand>
</feature>
<dbReference type="Gene3D" id="3.90.1150.10">
    <property type="entry name" value="Aspartate Aminotransferase, domain 1"/>
    <property type="match status" value="1"/>
</dbReference>
<gene>
    <name evidence="9" type="primary">dapL</name>
    <name evidence="11" type="ORF">H9945_07840</name>
</gene>
<feature type="binding site" evidence="9">
    <location>
        <position position="372"/>
    </location>
    <ligand>
        <name>substrate</name>
    </ligand>
</feature>
<keyword evidence="6 9" id="KW-0808">Transferase</keyword>
<keyword evidence="7 9" id="KW-0663">Pyridoxal phosphate</keyword>
<evidence type="ECO:0000256" key="3">
    <source>
        <dbReference type="ARBA" id="ARBA00013138"/>
    </source>
</evidence>
<evidence type="ECO:0000259" key="10">
    <source>
        <dbReference type="Pfam" id="PF00155"/>
    </source>
</evidence>
<dbReference type="CDD" id="cd00609">
    <property type="entry name" value="AAT_like"/>
    <property type="match status" value="1"/>
</dbReference>
<evidence type="ECO:0000256" key="2">
    <source>
        <dbReference type="ARBA" id="ARBA00004982"/>
    </source>
</evidence>
<sequence>MKINANYANLEESYLFSTIAHKVADYQAAHPDADIIRLGIGDVTLPLASSVVAALHKASEEQGHKETFHGYIPSEQGYPFLREAIRNYYAGRGTAVDTEEIFISDGAKSDLGNLLDLFDVDNTVLVPDPVYPVYVDDNVMAGRRIAYMPATAENHFLPLPDENTAGDIVYLCSPNNPTGATYSRDQLKAWVDWANAHDAVILFDAAYECFVSEEGLARSIFEIEGAKTCAIEICSFSKIAGFTGTRCGYTVVPAALTRGGMSLNKMWLRRQTTKFNGVAYIVQRAAEAVFSPEGMQEIQHNLDYYRRNAAVIASALDEAGVWYCGGKNSPYLWLKCPAGMGSWEFFDWLLDTAHVVGTPGEGFGPCGKGYFRLTAFGDADRTREAAARILAALKTLQ</sequence>
<dbReference type="InterPro" id="IPR015424">
    <property type="entry name" value="PyrdxlP-dep_Trfase"/>
</dbReference>
<reference evidence="11" key="2">
    <citation type="submission" date="2021-04" db="EMBL/GenBank/DDBJ databases">
        <authorList>
            <person name="Gilroy R."/>
        </authorList>
    </citation>
    <scope>NUCLEOTIDE SEQUENCE</scope>
    <source>
        <strain evidence="11">ChiBcec8-13705</strain>
    </source>
</reference>
<dbReference type="GO" id="GO:0010285">
    <property type="term" value="F:L,L-diaminopimelate aminotransferase activity"/>
    <property type="evidence" value="ECO:0007669"/>
    <property type="project" value="UniProtKB-UniRule"/>
</dbReference>
<feature type="binding site" evidence="9">
    <location>
        <position position="131"/>
    </location>
    <ligand>
        <name>substrate</name>
    </ligand>
</feature>
<evidence type="ECO:0000256" key="6">
    <source>
        <dbReference type="ARBA" id="ARBA00022679"/>
    </source>
</evidence>
<dbReference type="NCBIfam" id="TIGR03542">
    <property type="entry name" value="DAPAT_plant"/>
    <property type="match status" value="1"/>
</dbReference>
<dbReference type="SUPFAM" id="SSF53383">
    <property type="entry name" value="PLP-dependent transferases"/>
    <property type="match status" value="1"/>
</dbReference>
<feature type="binding site" evidence="9">
    <location>
        <position position="41"/>
    </location>
    <ligand>
        <name>substrate</name>
    </ligand>
</feature>
<dbReference type="Proteomes" id="UP000886803">
    <property type="component" value="Unassembled WGS sequence"/>
</dbReference>
<comment type="subunit">
    <text evidence="9">Homodimer.</text>
</comment>
<feature type="binding site" evidence="9">
    <location>
        <position position="207"/>
    </location>
    <ligand>
        <name>pyridoxal 5'-phosphate</name>
        <dbReference type="ChEBI" id="CHEBI:597326"/>
    </ligand>
</feature>
<dbReference type="PANTHER" id="PTHR43144">
    <property type="entry name" value="AMINOTRANSFERASE"/>
    <property type="match status" value="1"/>
</dbReference>
<feature type="binding site" evidence="9">
    <location>
        <position position="276"/>
    </location>
    <ligand>
        <name>substrate</name>
    </ligand>
</feature>
<reference evidence="11" key="1">
    <citation type="journal article" date="2021" name="PeerJ">
        <title>Extensive microbial diversity within the chicken gut microbiome revealed by metagenomics and culture.</title>
        <authorList>
            <person name="Gilroy R."/>
            <person name="Ravi A."/>
            <person name="Getino M."/>
            <person name="Pursley I."/>
            <person name="Horton D.L."/>
            <person name="Alikhan N.F."/>
            <person name="Baker D."/>
            <person name="Gharbi K."/>
            <person name="Hall N."/>
            <person name="Watson M."/>
            <person name="Adriaenssens E.M."/>
            <person name="Foster-Nyarko E."/>
            <person name="Jarju S."/>
            <person name="Secka A."/>
            <person name="Antonio M."/>
            <person name="Oren A."/>
            <person name="Chaudhuri R.R."/>
            <person name="La Ragione R."/>
            <person name="Hildebrand F."/>
            <person name="Pallen M.J."/>
        </authorList>
    </citation>
    <scope>NUCLEOTIDE SEQUENCE</scope>
    <source>
        <strain evidence="11">ChiBcec8-13705</strain>
    </source>
</reference>
<feature type="binding site" evidence="9">
    <location>
        <position position="14"/>
    </location>
    <ligand>
        <name>substrate</name>
    </ligand>
</feature>
<evidence type="ECO:0000256" key="8">
    <source>
        <dbReference type="ARBA" id="ARBA00051934"/>
    </source>
</evidence>
<dbReference type="Gene3D" id="3.40.640.10">
    <property type="entry name" value="Type I PLP-dependent aspartate aminotransferase-like (Major domain)"/>
    <property type="match status" value="1"/>
</dbReference>
<feature type="binding site" evidence="9">
    <location>
        <begin position="235"/>
        <end position="237"/>
    </location>
    <ligand>
        <name>pyridoxal 5'-phosphate</name>
        <dbReference type="ChEBI" id="CHEBI:597326"/>
    </ligand>
</feature>
<dbReference type="GO" id="GO:0033362">
    <property type="term" value="P:lysine biosynthetic process via diaminopimelate, diaminopimelate-aminotransferase pathway"/>
    <property type="evidence" value="ECO:0007669"/>
    <property type="project" value="UniProtKB-UniRule"/>
</dbReference>
<feature type="binding site" evidence="9">
    <location>
        <position position="71"/>
    </location>
    <ligand>
        <name>pyridoxal 5'-phosphate</name>
        <dbReference type="ChEBI" id="CHEBI:597326"/>
    </ligand>
</feature>
<dbReference type="GO" id="GO:0030170">
    <property type="term" value="F:pyridoxal phosphate binding"/>
    <property type="evidence" value="ECO:0007669"/>
    <property type="project" value="UniProtKB-UniRule"/>
</dbReference>
<keyword evidence="5 9" id="KW-0032">Aminotransferase</keyword>
<proteinExistence type="inferred from homology"/>
<comment type="caution">
    <text evidence="11">The sequence shown here is derived from an EMBL/GenBank/DDBJ whole genome shotgun (WGS) entry which is preliminary data.</text>
</comment>
<evidence type="ECO:0000313" key="12">
    <source>
        <dbReference type="Proteomes" id="UP000886803"/>
    </source>
</evidence>
<dbReference type="EMBL" id="DWYG01000133">
    <property type="protein sequence ID" value="HJB42395.1"/>
    <property type="molecule type" value="Genomic_DNA"/>
</dbReference>
<evidence type="ECO:0000256" key="1">
    <source>
        <dbReference type="ARBA" id="ARBA00001933"/>
    </source>
</evidence>
<evidence type="ECO:0000256" key="4">
    <source>
        <dbReference type="ARBA" id="ARBA00018052"/>
    </source>
</evidence>
<feature type="binding site" evidence="9">
    <location>
        <position position="108"/>
    </location>
    <ligand>
        <name>substrate</name>
    </ligand>
</feature>
<protein>
    <recommendedName>
        <fullName evidence="4 9">LL-diaminopimelate aminotransferase</fullName>
        <shortName evidence="9">DAP-AT</shortName>
        <shortName evidence="9">DAP-aminotransferase</shortName>
        <shortName evidence="9">LL-DAP-aminotransferase</shortName>
        <ecNumber evidence="3 9">2.6.1.83</ecNumber>
    </recommendedName>
</protein>
<name>A0A9D2S4I8_9FIRM</name>
<accession>A0A9D2S4I8</accession>
<comment type="cofactor">
    <cofactor evidence="1 9">
        <name>pyridoxal 5'-phosphate</name>
        <dbReference type="ChEBI" id="CHEBI:597326"/>
    </cofactor>
</comment>
<evidence type="ECO:0000313" key="11">
    <source>
        <dbReference type="EMBL" id="HJB42395.1"/>
    </source>
</evidence>
<feature type="binding site" evidence="9">
    <location>
        <position position="276"/>
    </location>
    <ligand>
        <name>pyridoxal 5'-phosphate</name>
        <dbReference type="ChEBI" id="CHEBI:597326"/>
    </ligand>
</feature>
<feature type="binding site" evidence="9">
    <location>
        <position position="176"/>
    </location>
    <ligand>
        <name>pyridoxal 5'-phosphate</name>
        <dbReference type="ChEBI" id="CHEBI:597326"/>
    </ligand>
</feature>
<dbReference type="HAMAP" id="MF_01642">
    <property type="entry name" value="DapL_aminotrans_1"/>
    <property type="match status" value="1"/>
</dbReference>
<comment type="pathway">
    <text evidence="2 9">Amino-acid biosynthesis; L-lysine biosynthesis via DAP pathway; LL-2,6-diaminopimelate from (S)-tetrahydrodipicolinate (aminotransferase route): step 1/1.</text>
</comment>
<dbReference type="InterPro" id="IPR015421">
    <property type="entry name" value="PyrdxlP-dep_Trfase_major"/>
</dbReference>
<dbReference type="Pfam" id="PF00155">
    <property type="entry name" value="Aminotran_1_2"/>
    <property type="match status" value="1"/>
</dbReference>
<dbReference type="InterPro" id="IPR015422">
    <property type="entry name" value="PyrdxlP-dep_Trfase_small"/>
</dbReference>
<comment type="function">
    <text evidence="9">Involved in the synthesis of meso-diaminopimelate (m-DAP or DL-DAP), required for both lysine and peptidoglycan biosynthesis. Catalyzes the direct conversion of tetrahydrodipicolinate to LL-diaminopimelate.</text>
</comment>
<organism evidence="11 12">
    <name type="scientific">Candidatus Gemmiger avicola</name>
    <dbReference type="NCBI Taxonomy" id="2838605"/>
    <lineage>
        <taxon>Bacteria</taxon>
        <taxon>Bacillati</taxon>
        <taxon>Bacillota</taxon>
        <taxon>Clostridia</taxon>
        <taxon>Eubacteriales</taxon>
        <taxon>Gemmiger</taxon>
    </lineage>
</organism>
<evidence type="ECO:0000256" key="5">
    <source>
        <dbReference type="ARBA" id="ARBA00022576"/>
    </source>
</evidence>
<feature type="domain" description="Aminotransferase class I/classII large" evidence="10">
    <location>
        <begin position="34"/>
        <end position="389"/>
    </location>
</feature>
<dbReference type="AlphaFoldDB" id="A0A9D2S4I8"/>